<dbReference type="SUPFAM" id="SSF56349">
    <property type="entry name" value="DNA breaking-rejoining enzymes"/>
    <property type="match status" value="1"/>
</dbReference>
<feature type="domain" description="Core-binding (CB)" evidence="8">
    <location>
        <begin position="57"/>
        <end position="136"/>
    </location>
</feature>
<evidence type="ECO:0000256" key="3">
    <source>
        <dbReference type="ARBA" id="ARBA00023125"/>
    </source>
</evidence>
<evidence type="ECO:0000256" key="5">
    <source>
        <dbReference type="PROSITE-ProRule" id="PRU01248"/>
    </source>
</evidence>
<dbReference type="Pfam" id="PF00589">
    <property type="entry name" value="Phage_integrase"/>
    <property type="match status" value="1"/>
</dbReference>
<name>A0A8J3NW53_9ACTN</name>
<feature type="compositionally biased region" description="Basic and acidic residues" evidence="6">
    <location>
        <begin position="383"/>
        <end position="397"/>
    </location>
</feature>
<dbReference type="EMBL" id="BONG01000107">
    <property type="protein sequence ID" value="GIF94632.1"/>
    <property type="molecule type" value="Genomic_DNA"/>
</dbReference>
<comment type="similarity">
    <text evidence="1">Belongs to the 'phage' integrase family.</text>
</comment>
<dbReference type="InterPro" id="IPR004107">
    <property type="entry name" value="Integrase_SAM-like_N"/>
</dbReference>
<dbReference type="Gene3D" id="1.10.443.10">
    <property type="entry name" value="Intergrase catalytic core"/>
    <property type="match status" value="1"/>
</dbReference>
<dbReference type="CDD" id="cd01189">
    <property type="entry name" value="INT_ICEBs1_C_like"/>
    <property type="match status" value="1"/>
</dbReference>
<accession>A0A8J3NW53</accession>
<keyword evidence="4" id="KW-0233">DNA recombination</keyword>
<gene>
    <name evidence="9" type="ORF">Cch02nite_80760</name>
</gene>
<dbReference type="PANTHER" id="PTHR30629:SF2">
    <property type="entry name" value="PROPHAGE INTEGRASE INTS-RELATED"/>
    <property type="match status" value="1"/>
</dbReference>
<evidence type="ECO:0000256" key="4">
    <source>
        <dbReference type="ARBA" id="ARBA00023172"/>
    </source>
</evidence>
<reference evidence="9 10" key="1">
    <citation type="submission" date="2021-01" db="EMBL/GenBank/DDBJ databases">
        <title>Whole genome shotgun sequence of Catellatospora chokoriensis NBRC 107358.</title>
        <authorList>
            <person name="Komaki H."/>
            <person name="Tamura T."/>
        </authorList>
    </citation>
    <scope>NUCLEOTIDE SEQUENCE [LARGE SCALE GENOMIC DNA]</scope>
    <source>
        <strain evidence="9 10">NBRC 107358</strain>
    </source>
</reference>
<dbReference type="GO" id="GO:0003677">
    <property type="term" value="F:DNA binding"/>
    <property type="evidence" value="ECO:0007669"/>
    <property type="project" value="UniProtKB-UniRule"/>
</dbReference>
<organism evidence="9 10">
    <name type="scientific">Catellatospora chokoriensis</name>
    <dbReference type="NCBI Taxonomy" id="310353"/>
    <lineage>
        <taxon>Bacteria</taxon>
        <taxon>Bacillati</taxon>
        <taxon>Actinomycetota</taxon>
        <taxon>Actinomycetes</taxon>
        <taxon>Micromonosporales</taxon>
        <taxon>Micromonosporaceae</taxon>
        <taxon>Catellatospora</taxon>
    </lineage>
</organism>
<sequence>MAWVEQRNGAFRVRARIDGHVVTDSVHLTPGAAELRAKEIDVDIARRRYQDPRTTRITLQDWVALWAADLRVAPTTRDTYDGHLRRHVLPNLGQLELADINRRVIKKFVADLRQRLSDKSVEDVMKVLSLVLNEAVAEGRMNRNPCKDVNWHADSTERPHATADQVIDIAAALPHWTNQILVITAAYTGMRWGELAGLHRDNVNLDEGWIFVPKDDGALKEINGHLHKGAPKTPASRDRYIKLPPFLIELLTPVLSSHDHDHVFVGSRGALQRRSTFGRTWRQAVKRATTPASHRAIRGIHVHDMRHTHKTWMAEDNIPEVAQCKRLGHRLGGIRGVYTHTTPAMEQQIIDTLQRRWEASKGVAFATDLRQCASGRVHRPGWRRGDSKGEGGRITHP</sequence>
<dbReference type="GO" id="GO:0006310">
    <property type="term" value="P:DNA recombination"/>
    <property type="evidence" value="ECO:0007669"/>
    <property type="project" value="UniProtKB-KW"/>
</dbReference>
<dbReference type="InterPro" id="IPR013762">
    <property type="entry name" value="Integrase-like_cat_sf"/>
</dbReference>
<dbReference type="AlphaFoldDB" id="A0A8J3NW53"/>
<feature type="domain" description="Tyr recombinase" evidence="7">
    <location>
        <begin position="156"/>
        <end position="351"/>
    </location>
</feature>
<dbReference type="Proteomes" id="UP000619293">
    <property type="component" value="Unassembled WGS sequence"/>
</dbReference>
<keyword evidence="2" id="KW-0229">DNA integration</keyword>
<keyword evidence="3 5" id="KW-0238">DNA-binding</keyword>
<protein>
    <submittedName>
        <fullName evidence="9">DMT family permease</fullName>
    </submittedName>
</protein>
<dbReference type="InterPro" id="IPR002104">
    <property type="entry name" value="Integrase_catalytic"/>
</dbReference>
<dbReference type="InterPro" id="IPR011010">
    <property type="entry name" value="DNA_brk_join_enz"/>
</dbReference>
<dbReference type="InterPro" id="IPR044068">
    <property type="entry name" value="CB"/>
</dbReference>
<evidence type="ECO:0000256" key="6">
    <source>
        <dbReference type="SAM" id="MobiDB-lite"/>
    </source>
</evidence>
<proteinExistence type="inferred from homology"/>
<evidence type="ECO:0000256" key="1">
    <source>
        <dbReference type="ARBA" id="ARBA00008857"/>
    </source>
</evidence>
<feature type="region of interest" description="Disordered" evidence="6">
    <location>
        <begin position="376"/>
        <end position="397"/>
    </location>
</feature>
<evidence type="ECO:0000313" key="9">
    <source>
        <dbReference type="EMBL" id="GIF94632.1"/>
    </source>
</evidence>
<evidence type="ECO:0000259" key="8">
    <source>
        <dbReference type="PROSITE" id="PS51900"/>
    </source>
</evidence>
<comment type="caution">
    <text evidence="9">The sequence shown here is derived from an EMBL/GenBank/DDBJ whole genome shotgun (WGS) entry which is preliminary data.</text>
</comment>
<dbReference type="PROSITE" id="PS51900">
    <property type="entry name" value="CB"/>
    <property type="match status" value="1"/>
</dbReference>
<dbReference type="InterPro" id="IPR050808">
    <property type="entry name" value="Phage_Integrase"/>
</dbReference>
<dbReference type="PROSITE" id="PS51898">
    <property type="entry name" value="TYR_RECOMBINASE"/>
    <property type="match status" value="1"/>
</dbReference>
<evidence type="ECO:0000313" key="10">
    <source>
        <dbReference type="Proteomes" id="UP000619293"/>
    </source>
</evidence>
<dbReference type="Pfam" id="PF14659">
    <property type="entry name" value="Phage_int_SAM_3"/>
    <property type="match status" value="1"/>
</dbReference>
<dbReference type="InterPro" id="IPR010998">
    <property type="entry name" value="Integrase_recombinase_N"/>
</dbReference>
<dbReference type="Gene3D" id="1.10.150.130">
    <property type="match status" value="1"/>
</dbReference>
<dbReference type="PANTHER" id="PTHR30629">
    <property type="entry name" value="PROPHAGE INTEGRASE"/>
    <property type="match status" value="1"/>
</dbReference>
<evidence type="ECO:0000256" key="2">
    <source>
        <dbReference type="ARBA" id="ARBA00022908"/>
    </source>
</evidence>
<dbReference type="GO" id="GO:0015074">
    <property type="term" value="P:DNA integration"/>
    <property type="evidence" value="ECO:0007669"/>
    <property type="project" value="UniProtKB-KW"/>
</dbReference>
<keyword evidence="10" id="KW-1185">Reference proteome</keyword>
<evidence type="ECO:0000259" key="7">
    <source>
        <dbReference type="PROSITE" id="PS51898"/>
    </source>
</evidence>